<proteinExistence type="predicted"/>
<dbReference type="OrthoDB" id="5215464at2759"/>
<evidence type="ECO:0000256" key="1">
    <source>
        <dbReference type="SAM" id="MobiDB-lite"/>
    </source>
</evidence>
<feature type="region of interest" description="Disordered" evidence="1">
    <location>
        <begin position="333"/>
        <end position="367"/>
    </location>
</feature>
<feature type="compositionally biased region" description="Basic residues" evidence="1">
    <location>
        <begin position="63"/>
        <end position="82"/>
    </location>
</feature>
<accession>A0A423VHQ4</accession>
<dbReference type="AlphaFoldDB" id="A0A423VHQ4"/>
<keyword evidence="3" id="KW-1185">Reference proteome</keyword>
<comment type="caution">
    <text evidence="2">The sequence shown here is derived from an EMBL/GenBank/DDBJ whole genome shotgun (WGS) entry which is preliminary data.</text>
</comment>
<dbReference type="EMBL" id="LJZO01000050">
    <property type="protein sequence ID" value="ROV90414.1"/>
    <property type="molecule type" value="Genomic_DNA"/>
</dbReference>
<evidence type="ECO:0000313" key="2">
    <source>
        <dbReference type="EMBL" id="ROV90414.1"/>
    </source>
</evidence>
<feature type="region of interest" description="Disordered" evidence="1">
    <location>
        <begin position="51"/>
        <end position="97"/>
    </location>
</feature>
<evidence type="ECO:0000313" key="3">
    <source>
        <dbReference type="Proteomes" id="UP000284375"/>
    </source>
</evidence>
<protein>
    <submittedName>
        <fullName evidence="2">Uncharacterized protein</fullName>
    </submittedName>
</protein>
<name>A0A423VHQ4_CYTCH</name>
<dbReference type="Proteomes" id="UP000284375">
    <property type="component" value="Unassembled WGS sequence"/>
</dbReference>
<gene>
    <name evidence="2" type="ORF">VSDG_08464</name>
</gene>
<sequence length="418" mass="46493">MTLVNEPMDLVDSMAMDCDETVDLDMPTVDQAMVGSSPAYCQLRSGRRIYRKSGKEASQKPRVNSKPKRSSRGVRKRKKRVQRQATTAAEGKRQQRMQDTIANSSALFNEAQHDGGAISTALNLPEQALQLTEELILQALFSQTPGLTFPSHAESSFFSTEEVSDLVKALEDYRVTLTRMGNAIQSPDVGKLLKAFTHDVLSLLSQTKQSCGRSTCSDELWDRMSHSFKSKGSKGWLRGTVMTKLVDICGVDEARKLRRHRAFNHAMFAPGRYQPLDLLGEPHYGHISTLRSLVSHFEAARTRYLSSINHAARAAPHAQIDIDMAGFGGETKLLQPFGTHPRRRDTDSSSSEEYDNQGDSGAEADVEDNVQVEGELLQGRDRALIRVLDLWMELSTQDERQESVDFDMLSALDLGSGQ</sequence>
<feature type="compositionally biased region" description="Acidic residues" evidence="1">
    <location>
        <begin position="350"/>
        <end position="367"/>
    </location>
</feature>
<reference evidence="2 3" key="1">
    <citation type="submission" date="2015-09" db="EMBL/GenBank/DDBJ databases">
        <title>Host preference determinants of Valsa canker pathogens revealed by comparative genomics.</title>
        <authorList>
            <person name="Yin Z."/>
            <person name="Huang L."/>
        </authorList>
    </citation>
    <scope>NUCLEOTIDE SEQUENCE [LARGE SCALE GENOMIC DNA]</scope>
    <source>
        <strain evidence="2 3">YSFL</strain>
    </source>
</reference>
<organism evidence="2 3">
    <name type="scientific">Cytospora chrysosperma</name>
    <name type="common">Cytospora canker fungus</name>
    <name type="synonym">Sphaeria chrysosperma</name>
    <dbReference type="NCBI Taxonomy" id="252740"/>
    <lineage>
        <taxon>Eukaryota</taxon>
        <taxon>Fungi</taxon>
        <taxon>Dikarya</taxon>
        <taxon>Ascomycota</taxon>
        <taxon>Pezizomycotina</taxon>
        <taxon>Sordariomycetes</taxon>
        <taxon>Sordariomycetidae</taxon>
        <taxon>Diaporthales</taxon>
        <taxon>Cytosporaceae</taxon>
        <taxon>Cytospora</taxon>
    </lineage>
</organism>